<dbReference type="EMBL" id="LK022848">
    <property type="protein sequence ID" value="CDR13023.1"/>
    <property type="molecule type" value="Genomic_DNA"/>
</dbReference>
<dbReference type="HOGENOM" id="CLU_2208575_0_0_11"/>
<dbReference type="AlphaFoldDB" id="A0A060ZZ58"/>
<gene>
    <name evidence="1" type="ORF">SIRAN7868</name>
</gene>
<reference evidence="1" key="1">
    <citation type="submission" date="2014-05" db="EMBL/GenBank/DDBJ databases">
        <authorList>
            <person name="Horn Fabian"/>
        </authorList>
    </citation>
    <scope>NUCLEOTIDE SEQUENCE</scope>
</reference>
<organism evidence="1">
    <name type="scientific">Streptomyces iranensis</name>
    <dbReference type="NCBI Taxonomy" id="576784"/>
    <lineage>
        <taxon>Bacteria</taxon>
        <taxon>Bacillati</taxon>
        <taxon>Actinomycetota</taxon>
        <taxon>Actinomycetes</taxon>
        <taxon>Kitasatosporales</taxon>
        <taxon>Streptomycetaceae</taxon>
        <taxon>Streptomyces</taxon>
        <taxon>Streptomyces violaceusniger group</taxon>
    </lineage>
</organism>
<proteinExistence type="predicted"/>
<protein>
    <submittedName>
        <fullName evidence="1">Uncharacterized protein</fullName>
    </submittedName>
</protein>
<sequence length="107" mass="12343">MDLSRSEIRSVSGLQLLRSERRPNDSTLLIATVTRRGSGASVRYRRSWTVRMTRPTSRKATYVAFLCDPDRSRLSSVAEEMAPSRTEMATRVRCRTWDSIRSRSIEF</sequence>
<evidence type="ECO:0000313" key="1">
    <source>
        <dbReference type="EMBL" id="CDR13023.1"/>
    </source>
</evidence>
<name>A0A060ZZ58_9ACTN</name>
<accession>A0A060ZZ58</accession>